<dbReference type="GeneTree" id="ENSGT00940000159004"/>
<comment type="function">
    <text evidence="3">May function as an adapter protein.</text>
</comment>
<name>H0VBJ8_CAVPO</name>
<feature type="domain" description="SH2" evidence="7">
    <location>
        <begin position="241"/>
        <end position="336"/>
    </location>
</feature>
<dbReference type="EMBL" id="AAKN02057161">
    <property type="status" value="NOT_ANNOTATED_CDS"/>
    <property type="molecule type" value="Genomic_DNA"/>
</dbReference>
<evidence type="ECO:0000256" key="6">
    <source>
        <dbReference type="SAM" id="MobiDB-lite"/>
    </source>
</evidence>
<proteinExistence type="predicted"/>
<evidence type="ECO:0000313" key="8">
    <source>
        <dbReference type="Ensembl" id="ENSCPOP00000007281.3"/>
    </source>
</evidence>
<organism evidence="8 9">
    <name type="scientific">Cavia porcellus</name>
    <name type="common">Guinea pig</name>
    <dbReference type="NCBI Taxonomy" id="10141"/>
    <lineage>
        <taxon>Eukaryota</taxon>
        <taxon>Metazoa</taxon>
        <taxon>Chordata</taxon>
        <taxon>Craniata</taxon>
        <taxon>Vertebrata</taxon>
        <taxon>Euteleostomi</taxon>
        <taxon>Mammalia</taxon>
        <taxon>Eutheria</taxon>
        <taxon>Euarchontoglires</taxon>
        <taxon>Glires</taxon>
        <taxon>Rodentia</taxon>
        <taxon>Hystricomorpha</taxon>
        <taxon>Caviidae</taxon>
        <taxon>Cavia</taxon>
    </lineage>
</organism>
<dbReference type="InterPro" id="IPR036860">
    <property type="entry name" value="SH2_dom_sf"/>
</dbReference>
<sequence>MAKWLRDYLSFGGRRPPPQPPTPDYSDSDLLLAYRMQKNLDFEDPYEDADSRSELDPAAPPDPKGPSDCKYDSPKHRLIKVEAADTARARALPGAPGAELEVDAEYSDPFDAQPHPPPSDDGYVEPYDTQQVTSELPCRAVQLYDTPYEEQDQELEENGASPGQRPPQSRLPPEDERPADEYDQPWEWKKDHISRAFAVQFDSPEWERTSGPAKELRRPPPRSPQPAERVDPALPLEKQPWFHGPLSRADAENVLSLCKEGSYLVRLSETNPQDCSLSLRSSQGFLHLKFTRTRTNQVVLGQHSGPFASVPELVLHYSARPLPVQGAEHLALLYPVVPQGRCPAP</sequence>
<keyword evidence="2 5" id="KW-0727">SH2 domain</keyword>
<dbReference type="VEuPathDB" id="HostDB:ENSCPOG00000008098"/>
<dbReference type="InParanoid" id="H0VBJ8"/>
<dbReference type="Ensembl" id="ENSCPOT00000008173.3">
    <property type="protein sequence ID" value="ENSCPOP00000007281.3"/>
    <property type="gene ID" value="ENSCPOG00000008098.4"/>
</dbReference>
<dbReference type="InterPro" id="IPR051846">
    <property type="entry name" value="SH2_domain_adapters"/>
</dbReference>
<evidence type="ECO:0000313" key="9">
    <source>
        <dbReference type="Proteomes" id="UP000005447"/>
    </source>
</evidence>
<keyword evidence="1" id="KW-0597">Phosphoprotein</keyword>
<dbReference type="AlphaFoldDB" id="H0VBJ8"/>
<feature type="region of interest" description="Disordered" evidence="6">
    <location>
        <begin position="89"/>
        <end position="231"/>
    </location>
</feature>
<evidence type="ECO:0000256" key="3">
    <source>
        <dbReference type="ARBA" id="ARBA00057390"/>
    </source>
</evidence>
<reference evidence="8" key="3">
    <citation type="submission" date="2025-09" db="UniProtKB">
        <authorList>
            <consortium name="Ensembl"/>
        </authorList>
    </citation>
    <scope>IDENTIFICATION</scope>
    <source>
        <strain evidence="8">2N</strain>
    </source>
</reference>
<feature type="region of interest" description="Disordered" evidence="6">
    <location>
        <begin position="1"/>
        <end position="75"/>
    </location>
</feature>
<evidence type="ECO:0000256" key="2">
    <source>
        <dbReference type="ARBA" id="ARBA00022999"/>
    </source>
</evidence>
<reference evidence="8" key="2">
    <citation type="submission" date="2025-08" db="UniProtKB">
        <authorList>
            <consortium name="Ensembl"/>
        </authorList>
    </citation>
    <scope>IDENTIFICATION</scope>
    <source>
        <strain evidence="8">2N</strain>
    </source>
</reference>
<gene>
    <name evidence="8" type="primary">SHD</name>
</gene>
<accession>H0VBJ8</accession>
<dbReference type="HOGENOM" id="CLU_029444_0_1_1"/>
<dbReference type="PANTHER" id="PTHR15127:SF33">
    <property type="entry name" value="SH2 DOMAIN-CONTAINING ADAPTER PROTEIN D"/>
    <property type="match status" value="1"/>
</dbReference>
<dbReference type="Bgee" id="ENSCPOG00000008098">
    <property type="expression patterns" value="Expressed in heart and 13 other cell types or tissues"/>
</dbReference>
<dbReference type="Pfam" id="PF00017">
    <property type="entry name" value="SH2"/>
    <property type="match status" value="1"/>
</dbReference>
<dbReference type="InterPro" id="IPR000980">
    <property type="entry name" value="SH2"/>
</dbReference>
<feature type="compositionally biased region" description="Low complexity" evidence="6">
    <location>
        <begin position="89"/>
        <end position="99"/>
    </location>
</feature>
<evidence type="ECO:0000259" key="7">
    <source>
        <dbReference type="PROSITE" id="PS50001"/>
    </source>
</evidence>
<dbReference type="SUPFAM" id="SSF55550">
    <property type="entry name" value="SH2 domain"/>
    <property type="match status" value="1"/>
</dbReference>
<protein>
    <recommendedName>
        <fullName evidence="4">SH2 domain-containing adapter protein D</fullName>
    </recommendedName>
</protein>
<dbReference type="FunCoup" id="H0VBJ8">
    <property type="interactions" value="79"/>
</dbReference>
<dbReference type="PROSITE" id="PS50001">
    <property type="entry name" value="SH2"/>
    <property type="match status" value="1"/>
</dbReference>
<dbReference type="eggNOG" id="ENOG502QUXW">
    <property type="taxonomic scope" value="Eukaryota"/>
</dbReference>
<evidence type="ECO:0000256" key="1">
    <source>
        <dbReference type="ARBA" id="ARBA00022553"/>
    </source>
</evidence>
<reference evidence="9" key="1">
    <citation type="journal article" date="2011" name="Nature">
        <title>A high-resolution map of human evolutionary constraint using 29 mammals.</title>
        <authorList>
            <person name="Lindblad-Toh K."/>
            <person name="Garber M."/>
            <person name="Zuk O."/>
            <person name="Lin M.F."/>
            <person name="Parker B.J."/>
            <person name="Washietl S."/>
            <person name="Kheradpour P."/>
            <person name="Ernst J."/>
            <person name="Jordan G."/>
            <person name="Mauceli E."/>
            <person name="Ward L.D."/>
            <person name="Lowe C.B."/>
            <person name="Holloway A.K."/>
            <person name="Clamp M."/>
            <person name="Gnerre S."/>
            <person name="Alfoldi J."/>
            <person name="Beal K."/>
            <person name="Chang J."/>
            <person name="Clawson H."/>
            <person name="Cuff J."/>
            <person name="Di Palma F."/>
            <person name="Fitzgerald S."/>
            <person name="Flicek P."/>
            <person name="Guttman M."/>
            <person name="Hubisz M.J."/>
            <person name="Jaffe D.B."/>
            <person name="Jungreis I."/>
            <person name="Kent W.J."/>
            <person name="Kostka D."/>
            <person name="Lara M."/>
            <person name="Martins A.L."/>
            <person name="Massingham T."/>
            <person name="Moltke I."/>
            <person name="Raney B.J."/>
            <person name="Rasmussen M.D."/>
            <person name="Robinson J."/>
            <person name="Stark A."/>
            <person name="Vilella A.J."/>
            <person name="Wen J."/>
            <person name="Xie X."/>
            <person name="Zody M.C."/>
            <person name="Baldwin J."/>
            <person name="Bloom T."/>
            <person name="Chin C.W."/>
            <person name="Heiman D."/>
            <person name="Nicol R."/>
            <person name="Nusbaum C."/>
            <person name="Young S."/>
            <person name="Wilkinson J."/>
            <person name="Worley K.C."/>
            <person name="Kovar C.L."/>
            <person name="Muzny D.M."/>
            <person name="Gibbs R.A."/>
            <person name="Cree A."/>
            <person name="Dihn H.H."/>
            <person name="Fowler G."/>
            <person name="Jhangiani S."/>
            <person name="Joshi V."/>
            <person name="Lee S."/>
            <person name="Lewis L.R."/>
            <person name="Nazareth L.V."/>
            <person name="Okwuonu G."/>
            <person name="Santibanez J."/>
            <person name="Warren W.C."/>
            <person name="Mardis E.R."/>
            <person name="Weinstock G.M."/>
            <person name="Wilson R.K."/>
            <person name="Delehaunty K."/>
            <person name="Dooling D."/>
            <person name="Fronik C."/>
            <person name="Fulton L."/>
            <person name="Fulton B."/>
            <person name="Graves T."/>
            <person name="Minx P."/>
            <person name="Sodergren E."/>
            <person name="Birney E."/>
            <person name="Margulies E.H."/>
            <person name="Herrero J."/>
            <person name="Green E.D."/>
            <person name="Haussler D."/>
            <person name="Siepel A."/>
            <person name="Goldman N."/>
            <person name="Pollard K.S."/>
            <person name="Pedersen J.S."/>
            <person name="Lander E.S."/>
            <person name="Kellis M."/>
        </authorList>
    </citation>
    <scope>NUCLEOTIDE SEQUENCE [LARGE SCALE GENOMIC DNA]</scope>
    <source>
        <strain evidence="9">2N</strain>
    </source>
</reference>
<dbReference type="Gene3D" id="3.30.505.10">
    <property type="entry name" value="SH2 domain"/>
    <property type="match status" value="1"/>
</dbReference>
<dbReference type="EMBL" id="AAKN02057162">
    <property type="status" value="NOT_ANNOTATED_CDS"/>
    <property type="molecule type" value="Genomic_DNA"/>
</dbReference>
<dbReference type="GO" id="GO:0001784">
    <property type="term" value="F:phosphotyrosine residue binding"/>
    <property type="evidence" value="ECO:0007669"/>
    <property type="project" value="TreeGrafter"/>
</dbReference>
<dbReference type="OrthoDB" id="5914531at2759"/>
<dbReference type="KEGG" id="cpoc:100732981"/>
<feature type="compositionally biased region" description="Basic and acidic residues" evidence="6">
    <location>
        <begin position="65"/>
        <end position="75"/>
    </location>
</feature>
<dbReference type="Proteomes" id="UP000005447">
    <property type="component" value="Unassembled WGS sequence"/>
</dbReference>
<feature type="compositionally biased region" description="Acidic residues" evidence="6">
    <location>
        <begin position="147"/>
        <end position="157"/>
    </location>
</feature>
<evidence type="ECO:0000256" key="5">
    <source>
        <dbReference type="PROSITE-ProRule" id="PRU00191"/>
    </source>
</evidence>
<dbReference type="PANTHER" id="PTHR15127">
    <property type="entry name" value="HEAVYWEIGHT, ISOFORM A"/>
    <property type="match status" value="1"/>
</dbReference>
<dbReference type="FunFam" id="3.30.505.10:FF:000058">
    <property type="entry name" value="SH2 domain-containing adapter protein D"/>
    <property type="match status" value="1"/>
</dbReference>
<keyword evidence="9" id="KW-1185">Reference proteome</keyword>
<dbReference type="GeneID" id="100732981"/>
<feature type="compositionally biased region" description="Basic and acidic residues" evidence="6">
    <location>
        <begin position="172"/>
        <end position="194"/>
    </location>
</feature>
<dbReference type="SMART" id="SM00252">
    <property type="entry name" value="SH2"/>
    <property type="match status" value="1"/>
</dbReference>
<evidence type="ECO:0000256" key="4">
    <source>
        <dbReference type="ARBA" id="ARBA00074794"/>
    </source>
</evidence>
<dbReference type="STRING" id="10141.ENSCPOP00000007281"/>
<dbReference type="RefSeq" id="XP_003461095.1">
    <property type="nucleotide sequence ID" value="XM_003461047.4"/>
</dbReference>
<dbReference type="OMA" id="AKEFRRP"/>
<dbReference type="CTD" id="56961"/>
<dbReference type="PRINTS" id="PR00401">
    <property type="entry name" value="SH2DOMAIN"/>
</dbReference>